<evidence type="ECO:0000313" key="2">
    <source>
        <dbReference type="Proteomes" id="UP000015102"/>
    </source>
</evidence>
<proteinExistence type="predicted"/>
<dbReference type="EnsemblMetazoa" id="MESCA006657-RA">
    <property type="protein sequence ID" value="MESCA006657-PA"/>
    <property type="gene ID" value="MESCA006657"/>
</dbReference>
<dbReference type="Proteomes" id="UP000015102">
    <property type="component" value="Unassembled WGS sequence"/>
</dbReference>
<accession>T1GSJ7</accession>
<dbReference type="EMBL" id="CAQQ02076002">
    <property type="status" value="NOT_ANNOTATED_CDS"/>
    <property type="molecule type" value="Genomic_DNA"/>
</dbReference>
<dbReference type="AlphaFoldDB" id="T1GSJ7"/>
<name>T1GSJ7_MEGSC</name>
<reference evidence="2" key="1">
    <citation type="submission" date="2013-02" db="EMBL/GenBank/DDBJ databases">
        <authorList>
            <person name="Hughes D."/>
        </authorList>
    </citation>
    <scope>NUCLEOTIDE SEQUENCE</scope>
    <source>
        <strain>Durham</strain>
        <strain evidence="2">NC isolate 2 -- Noor lab</strain>
    </source>
</reference>
<protein>
    <submittedName>
        <fullName evidence="1">Uncharacterized protein</fullName>
    </submittedName>
</protein>
<sequence length="89" mass="9962">MQRKILSQKLANNKIVKTCKESLQDLSSVNSIKLCWVLGHAEIELSFQSKITPKFLALFESLSSITTNISNNNKLGLCRIDTVGFTPYT</sequence>
<dbReference type="EMBL" id="CAQQ02076003">
    <property type="status" value="NOT_ANNOTATED_CDS"/>
    <property type="molecule type" value="Genomic_DNA"/>
</dbReference>
<evidence type="ECO:0000313" key="1">
    <source>
        <dbReference type="EnsemblMetazoa" id="MESCA006657-PA"/>
    </source>
</evidence>
<keyword evidence="2" id="KW-1185">Reference proteome</keyword>
<reference evidence="1" key="2">
    <citation type="submission" date="2015-06" db="UniProtKB">
        <authorList>
            <consortium name="EnsemblMetazoa"/>
        </authorList>
    </citation>
    <scope>IDENTIFICATION</scope>
</reference>
<organism evidence="1 2">
    <name type="scientific">Megaselia scalaris</name>
    <name type="common">Humpbacked fly</name>
    <name type="synonym">Phora scalaris</name>
    <dbReference type="NCBI Taxonomy" id="36166"/>
    <lineage>
        <taxon>Eukaryota</taxon>
        <taxon>Metazoa</taxon>
        <taxon>Ecdysozoa</taxon>
        <taxon>Arthropoda</taxon>
        <taxon>Hexapoda</taxon>
        <taxon>Insecta</taxon>
        <taxon>Pterygota</taxon>
        <taxon>Neoptera</taxon>
        <taxon>Endopterygota</taxon>
        <taxon>Diptera</taxon>
        <taxon>Brachycera</taxon>
        <taxon>Muscomorpha</taxon>
        <taxon>Platypezoidea</taxon>
        <taxon>Phoridae</taxon>
        <taxon>Megaseliini</taxon>
        <taxon>Megaselia</taxon>
    </lineage>
</organism>
<dbReference type="HOGENOM" id="CLU_2457351_0_0_1"/>